<reference evidence="1" key="1">
    <citation type="submission" date="2014-11" db="EMBL/GenBank/DDBJ databases">
        <authorList>
            <person name="Amaro Gonzalez C."/>
        </authorList>
    </citation>
    <scope>NUCLEOTIDE SEQUENCE</scope>
</reference>
<sequence>MLSCGPFTKGIHYFLSAK</sequence>
<proteinExistence type="predicted"/>
<dbReference type="EMBL" id="GBXM01086676">
    <property type="protein sequence ID" value="JAH21901.1"/>
    <property type="molecule type" value="Transcribed_RNA"/>
</dbReference>
<dbReference type="AlphaFoldDB" id="A0A0E9QY94"/>
<accession>A0A0E9QY94</accession>
<protein>
    <submittedName>
        <fullName evidence="1">Uncharacterized protein</fullName>
    </submittedName>
</protein>
<organism evidence="1">
    <name type="scientific">Anguilla anguilla</name>
    <name type="common">European freshwater eel</name>
    <name type="synonym">Muraena anguilla</name>
    <dbReference type="NCBI Taxonomy" id="7936"/>
    <lineage>
        <taxon>Eukaryota</taxon>
        <taxon>Metazoa</taxon>
        <taxon>Chordata</taxon>
        <taxon>Craniata</taxon>
        <taxon>Vertebrata</taxon>
        <taxon>Euteleostomi</taxon>
        <taxon>Actinopterygii</taxon>
        <taxon>Neopterygii</taxon>
        <taxon>Teleostei</taxon>
        <taxon>Anguilliformes</taxon>
        <taxon>Anguillidae</taxon>
        <taxon>Anguilla</taxon>
    </lineage>
</organism>
<reference evidence="1" key="2">
    <citation type="journal article" date="2015" name="Fish Shellfish Immunol.">
        <title>Early steps in the European eel (Anguilla anguilla)-Vibrio vulnificus interaction in the gills: Role of the RtxA13 toxin.</title>
        <authorList>
            <person name="Callol A."/>
            <person name="Pajuelo D."/>
            <person name="Ebbesson L."/>
            <person name="Teles M."/>
            <person name="MacKenzie S."/>
            <person name="Amaro C."/>
        </authorList>
    </citation>
    <scope>NUCLEOTIDE SEQUENCE</scope>
</reference>
<evidence type="ECO:0000313" key="1">
    <source>
        <dbReference type="EMBL" id="JAH21901.1"/>
    </source>
</evidence>
<name>A0A0E9QY94_ANGAN</name>